<gene>
    <name evidence="2" type="ORF">C7M84_012409</name>
</gene>
<reference evidence="2 3" key="1">
    <citation type="submission" date="2018-04" db="EMBL/GenBank/DDBJ databases">
        <authorList>
            <person name="Zhang X."/>
            <person name="Yuan J."/>
            <person name="Li F."/>
            <person name="Xiang J."/>
        </authorList>
    </citation>
    <scope>NUCLEOTIDE SEQUENCE [LARGE SCALE GENOMIC DNA]</scope>
    <source>
        <tissue evidence="2">Muscle</tissue>
    </source>
</reference>
<protein>
    <submittedName>
        <fullName evidence="2">Uncharacterized protein</fullName>
    </submittedName>
</protein>
<dbReference type="OrthoDB" id="204305at2759"/>
<proteinExistence type="predicted"/>
<feature type="compositionally biased region" description="Basic and acidic residues" evidence="1">
    <location>
        <begin position="84"/>
        <end position="114"/>
    </location>
</feature>
<evidence type="ECO:0000313" key="2">
    <source>
        <dbReference type="EMBL" id="ROT69401.1"/>
    </source>
</evidence>
<dbReference type="Proteomes" id="UP000283509">
    <property type="component" value="Unassembled WGS sequence"/>
</dbReference>
<feature type="region of interest" description="Disordered" evidence="1">
    <location>
        <begin position="68"/>
        <end position="114"/>
    </location>
</feature>
<organism evidence="2 3">
    <name type="scientific">Penaeus vannamei</name>
    <name type="common">Whiteleg shrimp</name>
    <name type="synonym">Litopenaeus vannamei</name>
    <dbReference type="NCBI Taxonomy" id="6689"/>
    <lineage>
        <taxon>Eukaryota</taxon>
        <taxon>Metazoa</taxon>
        <taxon>Ecdysozoa</taxon>
        <taxon>Arthropoda</taxon>
        <taxon>Crustacea</taxon>
        <taxon>Multicrustacea</taxon>
        <taxon>Malacostraca</taxon>
        <taxon>Eumalacostraca</taxon>
        <taxon>Eucarida</taxon>
        <taxon>Decapoda</taxon>
        <taxon>Dendrobranchiata</taxon>
        <taxon>Penaeoidea</taxon>
        <taxon>Penaeidae</taxon>
        <taxon>Penaeus</taxon>
    </lineage>
</organism>
<evidence type="ECO:0000256" key="1">
    <source>
        <dbReference type="SAM" id="MobiDB-lite"/>
    </source>
</evidence>
<dbReference type="AlphaFoldDB" id="A0A3R7PKD6"/>
<accession>A0A3R7PKD6</accession>
<evidence type="ECO:0000313" key="3">
    <source>
        <dbReference type="Proteomes" id="UP000283509"/>
    </source>
</evidence>
<comment type="caution">
    <text evidence="2">The sequence shown here is derived from an EMBL/GenBank/DDBJ whole genome shotgun (WGS) entry which is preliminary data.</text>
</comment>
<dbReference type="EMBL" id="QCYY01002567">
    <property type="protein sequence ID" value="ROT69401.1"/>
    <property type="molecule type" value="Genomic_DNA"/>
</dbReference>
<reference evidence="2 3" key="2">
    <citation type="submission" date="2019-01" db="EMBL/GenBank/DDBJ databases">
        <title>The decoding of complex shrimp genome reveals the adaptation for benthos swimmer, frequently molting mechanism and breeding impact on genome.</title>
        <authorList>
            <person name="Sun Y."/>
            <person name="Gao Y."/>
            <person name="Yu Y."/>
        </authorList>
    </citation>
    <scope>NUCLEOTIDE SEQUENCE [LARGE SCALE GENOMIC DNA]</scope>
    <source>
        <tissue evidence="2">Muscle</tissue>
    </source>
</reference>
<name>A0A3R7PKD6_PENVA</name>
<keyword evidence="3" id="KW-1185">Reference proteome</keyword>
<sequence>MPGKKRVTKGCIIIAAAVWTITQIPMPRESALINKNIPGNRTLLELSADYSNKTNEVEERGVFKIRGEGADSAHTGADDVLDAETEKHVNKEGKAVEEEGVDDKDKNEDVDSHPQVDRRLKDLGLHFRNYTFPGCHCARLGIDMGDLRRARAEAARRPESFPRWFLERFSFAGESTCSDFATQRGGRQKVLSFCYFINKGKTVPGTAMYRKYMQHAYGTAGDIKRIYPGWLMRIYHSVTAEDLRGTEELCRIYCDHPHVDLCLVHDLPGIGCGATPPWGPAVEAFHCRDIDSYVLERDAAAVREWLESGKTYHAIHDHPSNNAPLMGGLWGGLNRDLKLMKRLRETMYNATMMDFKPLDQVLLRKIVFPAIKDDLLNHASYPCQVARIGPSVPLPTQRQGIEFCGLSAFNPYQGILFRERDCPLECRPKEHPDWVKC</sequence>